<dbReference type="Pfam" id="PF01420">
    <property type="entry name" value="Methylase_S"/>
    <property type="match status" value="1"/>
</dbReference>
<reference evidence="7" key="2">
    <citation type="submission" date="2020-09" db="EMBL/GenBank/DDBJ databases">
        <authorList>
            <person name="Sun Q."/>
            <person name="Ohkuma M."/>
        </authorList>
    </citation>
    <scope>NUCLEOTIDE SEQUENCE</scope>
    <source>
        <strain evidence="7">JCM 13064</strain>
    </source>
</reference>
<evidence type="ECO:0000256" key="2">
    <source>
        <dbReference type="ARBA" id="ARBA00022747"/>
    </source>
</evidence>
<reference evidence="7" key="1">
    <citation type="journal article" date="2014" name="Int. J. Syst. Evol. Microbiol.">
        <title>Complete genome sequence of Corynebacterium casei LMG S-19264T (=DSM 44701T), isolated from a smear-ripened cheese.</title>
        <authorList>
            <consortium name="US DOE Joint Genome Institute (JGI-PGF)"/>
            <person name="Walter F."/>
            <person name="Albersmeier A."/>
            <person name="Kalinowski J."/>
            <person name="Ruckert C."/>
        </authorList>
    </citation>
    <scope>NUCLEOTIDE SEQUENCE</scope>
    <source>
        <strain evidence="7">JCM 13064</strain>
    </source>
</reference>
<proteinExistence type="inferred from homology"/>
<dbReference type="Proteomes" id="UP000645217">
    <property type="component" value="Unassembled WGS sequence"/>
</dbReference>
<accession>A0A917VFK9</accession>
<evidence type="ECO:0000256" key="4">
    <source>
        <dbReference type="ARBA" id="ARBA00038652"/>
    </source>
</evidence>
<comment type="subunit">
    <text evidence="4">The methyltransferase is composed of M and S polypeptides.</text>
</comment>
<keyword evidence="8" id="KW-1185">Reference proteome</keyword>
<organism evidence="7 8">
    <name type="scientific">Sphaerisporangium melleum</name>
    <dbReference type="NCBI Taxonomy" id="321316"/>
    <lineage>
        <taxon>Bacteria</taxon>
        <taxon>Bacillati</taxon>
        <taxon>Actinomycetota</taxon>
        <taxon>Actinomycetes</taxon>
        <taxon>Streptosporangiales</taxon>
        <taxon>Streptosporangiaceae</taxon>
        <taxon>Sphaerisporangium</taxon>
    </lineage>
</organism>
<feature type="domain" description="Type I restriction modification DNA specificity" evidence="6">
    <location>
        <begin position="5"/>
        <end position="168"/>
    </location>
</feature>
<sequence>MTDLPSGWERVPLGDLGTWYGGGTPSKARADFWDNGSVPWLSPKDMGTDVILKTQDHITEVAVESSAVRLVPAGSVAIVVRSGILERKLPIGLVPFATTLNQDMKAVVPLGGIDPRWIAWGLRSLEGNILRDCRKAGTTVASIEASRLMELLFPVPPLAEQHRIIAAIEGCLSHLDKGEKSLDAVSGKMEMYFASLLQSAVTGGLSSRDGTDGSVVDLISRSKTLLGGERSRDDSNRRDLPSAAKEVLAPVDLPESWRWVQWRELGRTLNGVAFPSADYASKGIRLIRPGNLHSSGRLEWSSSNTRYLPVEYMKKREAYLIRGQALVMNLTAQSLKDQFLGRVCLTGAGEEALLNQRLARLTPVAANIEYVWLVFRSPIFRRFVDRLNGGSLIQHIHSWQIDRFLVPLPPLSEQERIVATVKEGLSLMVRMAGVVLRSKVRIMHLRRALLADAISGHLIAQNPQDEPASMLLEQIKTERGAVRVANRQGSRTRQKSIEGKRSSRAKCDETSEQGTLI</sequence>
<dbReference type="RefSeq" id="WP_189161951.1">
    <property type="nucleotide sequence ID" value="NZ_BMNT01000005.1"/>
</dbReference>
<dbReference type="GO" id="GO:0009307">
    <property type="term" value="P:DNA restriction-modification system"/>
    <property type="evidence" value="ECO:0007669"/>
    <property type="project" value="UniProtKB-KW"/>
</dbReference>
<dbReference type="SUPFAM" id="SSF116734">
    <property type="entry name" value="DNA methylase specificity domain"/>
    <property type="match status" value="2"/>
</dbReference>
<protein>
    <submittedName>
        <fullName evidence="7">Restriction endonuclease type I, S subunit</fullName>
    </submittedName>
</protein>
<gene>
    <name evidence="7" type="ORF">GCM10007964_12270</name>
</gene>
<evidence type="ECO:0000313" key="8">
    <source>
        <dbReference type="Proteomes" id="UP000645217"/>
    </source>
</evidence>
<keyword evidence="7" id="KW-0540">Nuclease</keyword>
<evidence type="ECO:0000256" key="1">
    <source>
        <dbReference type="ARBA" id="ARBA00010923"/>
    </source>
</evidence>
<dbReference type="InterPro" id="IPR044946">
    <property type="entry name" value="Restrct_endonuc_typeI_TRD_sf"/>
</dbReference>
<dbReference type="PANTHER" id="PTHR43140">
    <property type="entry name" value="TYPE-1 RESTRICTION ENZYME ECOKI SPECIFICITY PROTEIN"/>
    <property type="match status" value="1"/>
</dbReference>
<evidence type="ECO:0000256" key="5">
    <source>
        <dbReference type="SAM" id="MobiDB-lite"/>
    </source>
</evidence>
<dbReference type="CDD" id="cd17249">
    <property type="entry name" value="RMtype1_S_EcoR124I-TRD2-CR2_like"/>
    <property type="match status" value="1"/>
</dbReference>
<keyword evidence="7" id="KW-0378">Hydrolase</keyword>
<dbReference type="AlphaFoldDB" id="A0A917VFK9"/>
<keyword evidence="7" id="KW-0255">Endonuclease</keyword>
<feature type="compositionally biased region" description="Basic and acidic residues" evidence="5">
    <location>
        <begin position="495"/>
        <end position="509"/>
    </location>
</feature>
<name>A0A917VFK9_9ACTN</name>
<comment type="caution">
    <text evidence="7">The sequence shown here is derived from an EMBL/GenBank/DDBJ whole genome shotgun (WGS) entry which is preliminary data.</text>
</comment>
<keyword evidence="2" id="KW-0680">Restriction system</keyword>
<dbReference type="PANTHER" id="PTHR43140:SF1">
    <property type="entry name" value="TYPE I RESTRICTION ENZYME ECOKI SPECIFICITY SUBUNIT"/>
    <property type="match status" value="1"/>
</dbReference>
<dbReference type="Gene3D" id="3.90.220.20">
    <property type="entry name" value="DNA methylase specificity domains"/>
    <property type="match status" value="2"/>
</dbReference>
<evidence type="ECO:0000259" key="6">
    <source>
        <dbReference type="Pfam" id="PF01420"/>
    </source>
</evidence>
<evidence type="ECO:0000256" key="3">
    <source>
        <dbReference type="ARBA" id="ARBA00023125"/>
    </source>
</evidence>
<comment type="similarity">
    <text evidence="1">Belongs to the type-I restriction system S methylase family.</text>
</comment>
<dbReference type="GO" id="GO:0003677">
    <property type="term" value="F:DNA binding"/>
    <property type="evidence" value="ECO:0007669"/>
    <property type="project" value="UniProtKB-KW"/>
</dbReference>
<dbReference type="InterPro" id="IPR000055">
    <property type="entry name" value="Restrct_endonuc_typeI_TRD"/>
</dbReference>
<feature type="region of interest" description="Disordered" evidence="5">
    <location>
        <begin position="482"/>
        <end position="517"/>
    </location>
</feature>
<dbReference type="InterPro" id="IPR051212">
    <property type="entry name" value="Type-I_RE_S_subunit"/>
</dbReference>
<evidence type="ECO:0000313" key="7">
    <source>
        <dbReference type="EMBL" id="GGK71032.1"/>
    </source>
</evidence>
<keyword evidence="3" id="KW-0238">DNA-binding</keyword>
<dbReference type="EMBL" id="BMNT01000005">
    <property type="protein sequence ID" value="GGK71032.1"/>
    <property type="molecule type" value="Genomic_DNA"/>
</dbReference>
<dbReference type="GO" id="GO:0004519">
    <property type="term" value="F:endonuclease activity"/>
    <property type="evidence" value="ECO:0007669"/>
    <property type="project" value="UniProtKB-KW"/>
</dbReference>